<feature type="chain" id="PRO_5002948497" description="DUF2380 domain-containing protein" evidence="1">
    <location>
        <begin position="46"/>
        <end position="194"/>
    </location>
</feature>
<dbReference type="Proteomes" id="UP000009081">
    <property type="component" value="Plasmid megaplasmid"/>
</dbReference>
<evidence type="ECO:0008006" key="4">
    <source>
        <dbReference type="Google" id="ProtNLM"/>
    </source>
</evidence>
<sequence>MRNRRSRSGSASQAAAVLKASRVRSRLFATAAVAIGCAWSLTAAAVPTGETVAMLPMKLLDTSAEPTDQTKDHTRRLEAMGNSLAADLSKAGVYNVVEVTEADLKKNCPTEDAKCLLQTARQTGASYMLIGVVHKSSSLIMQLFARLYDVKTEKEVFSRDLNFRGDNDESWRRAEVFLAGQFVNGVHNKEAKGP</sequence>
<keyword evidence="1" id="KW-0732">Signal</keyword>
<keyword evidence="3" id="KW-1185">Reference proteome</keyword>
<proteinExistence type="predicted"/>
<evidence type="ECO:0000256" key="1">
    <source>
        <dbReference type="SAM" id="SignalP"/>
    </source>
</evidence>
<name>C5B3B6_METEA</name>
<keyword evidence="2" id="KW-0614">Plasmid</keyword>
<evidence type="ECO:0000313" key="2">
    <source>
        <dbReference type="EMBL" id="ACS42948.1"/>
    </source>
</evidence>
<dbReference type="InterPro" id="IPR021698">
    <property type="entry name" value="DUF3280"/>
</dbReference>
<organism evidence="2 3">
    <name type="scientific">Methylorubrum extorquens (strain ATCC 14718 / DSM 1338 / JCM 2805 / NCIMB 9133 / AM1)</name>
    <name type="common">Methylobacterium extorquens</name>
    <dbReference type="NCBI Taxonomy" id="272630"/>
    <lineage>
        <taxon>Bacteria</taxon>
        <taxon>Pseudomonadati</taxon>
        <taxon>Pseudomonadota</taxon>
        <taxon>Alphaproteobacteria</taxon>
        <taxon>Hyphomicrobiales</taxon>
        <taxon>Methylobacteriaceae</taxon>
        <taxon>Methylorubrum</taxon>
    </lineage>
</organism>
<dbReference type="RefSeq" id="WP_012753525.1">
    <property type="nucleotide sequence ID" value="NC_012811.1"/>
</dbReference>
<dbReference type="HOGENOM" id="CLU_114434_1_0_5"/>
<dbReference type="Gene3D" id="3.40.50.10070">
    <property type="entry name" value="TolB, N-terminal domain"/>
    <property type="match status" value="1"/>
</dbReference>
<dbReference type="EMBL" id="CP001511">
    <property type="protein sequence ID" value="ACS42948.1"/>
    <property type="molecule type" value="Genomic_DNA"/>
</dbReference>
<protein>
    <recommendedName>
        <fullName evidence="4">DUF2380 domain-containing protein</fullName>
    </recommendedName>
</protein>
<geneLocation type="plasmid" evidence="2 3">
    <name>megaplasmid</name>
</geneLocation>
<dbReference type="AlphaFoldDB" id="C5B3B6"/>
<reference evidence="2 3" key="1">
    <citation type="journal article" date="2009" name="PLoS ONE">
        <title>Methylobacterium genome sequences: a reference blueprint to investigate microbial metabolism of C1 compounds from natural and industrial sources.</title>
        <authorList>
            <person name="Vuilleumier S."/>
            <person name="Chistoserdova L."/>
            <person name="Lee M.-C."/>
            <person name="Bringel F."/>
            <person name="Lajus A."/>
            <person name="Zhou Y."/>
            <person name="Gourion B."/>
            <person name="Barbe V."/>
            <person name="Chang J."/>
            <person name="Cruveiller S."/>
            <person name="Dossat C."/>
            <person name="Gillett W."/>
            <person name="Gruffaz C."/>
            <person name="Haugen E."/>
            <person name="Hourcade E."/>
            <person name="Levy R."/>
            <person name="Mangenot S."/>
            <person name="Muller E."/>
            <person name="Nadalig T."/>
            <person name="Pagni M."/>
            <person name="Penny C."/>
            <person name="Peyraud R."/>
            <person name="Robinson D.G."/>
            <person name="Roche D."/>
            <person name="Rouy Z."/>
            <person name="Saenampechek C."/>
            <person name="Salvignol G."/>
            <person name="Vallenet D."/>
            <person name="Wu Z."/>
            <person name="Marx C.J."/>
            <person name="Vorholt J.A."/>
            <person name="Olson M.V."/>
            <person name="Kaul R."/>
            <person name="Weissenbach J."/>
            <person name="Medigue C."/>
            <person name="Lidstrom M.E."/>
        </authorList>
    </citation>
    <scope>NUCLEOTIDE SEQUENCE [LARGE SCALE GENOMIC DNA]</scope>
    <source>
        <strain evidence="3">ATCC 14718 / DSM 1338 / JCM 2805 / NCIMB 9133 / AM1</strain>
    </source>
</reference>
<evidence type="ECO:0000313" key="3">
    <source>
        <dbReference type="Proteomes" id="UP000009081"/>
    </source>
</evidence>
<dbReference type="OrthoDB" id="8442682at2"/>
<accession>C5B3B6</accession>
<dbReference type="Pfam" id="PF11684">
    <property type="entry name" value="DUF3280"/>
    <property type="match status" value="1"/>
</dbReference>
<gene>
    <name evidence="2" type="ordered locus">MexAM1_META2p0006</name>
</gene>
<dbReference type="KEGG" id="mea:Mex_2p0006"/>
<feature type="signal peptide" evidence="1">
    <location>
        <begin position="1"/>
        <end position="45"/>
    </location>
</feature>